<dbReference type="Pfam" id="PF11188">
    <property type="entry name" value="DUF2975"/>
    <property type="match status" value="1"/>
</dbReference>
<name>A0ABZ2ZZA6_9MICC</name>
<evidence type="ECO:0000313" key="3">
    <source>
        <dbReference type="Proteomes" id="UP001448858"/>
    </source>
</evidence>
<keyword evidence="1" id="KW-1133">Transmembrane helix</keyword>
<sequence>MTKAAAAELKLILAILFAGAVVAQTVILPWMGADVVAHFPEVRNLYRPILVLSVLAVACVEASLVCLWRILTLAGQDRLRRRASFRWFRSLVSSLLAAAGLMAAILAVITEADQGTGGPIPPLALLLGIGGCTCAALIVMVKYRQLGRAAEYRQLP</sequence>
<reference evidence="2 3" key="1">
    <citation type="submission" date="2024-04" db="EMBL/GenBank/DDBJ databases">
        <title>Arthrobacter sp. from Plains bison fecal sample.</title>
        <authorList>
            <person name="Ruzzini A."/>
        </authorList>
    </citation>
    <scope>NUCLEOTIDE SEQUENCE [LARGE SCALE GENOMIC DNA]</scope>
    <source>
        <strain evidence="2 3">EINP1</strain>
    </source>
</reference>
<keyword evidence="3" id="KW-1185">Reference proteome</keyword>
<organism evidence="2 3">
    <name type="scientific">Arthrobacter citreus</name>
    <dbReference type="NCBI Taxonomy" id="1670"/>
    <lineage>
        <taxon>Bacteria</taxon>
        <taxon>Bacillati</taxon>
        <taxon>Actinomycetota</taxon>
        <taxon>Actinomycetes</taxon>
        <taxon>Micrococcales</taxon>
        <taxon>Micrococcaceae</taxon>
        <taxon>Arthrobacter</taxon>
    </lineage>
</organism>
<dbReference type="InterPro" id="IPR021354">
    <property type="entry name" value="DUF2975"/>
</dbReference>
<gene>
    <name evidence="2" type="ORF">AAE021_08240</name>
</gene>
<protein>
    <submittedName>
        <fullName evidence="2">DUF2975 domain-containing protein</fullName>
    </submittedName>
</protein>
<dbReference type="EMBL" id="CP151657">
    <property type="protein sequence ID" value="WZP17528.1"/>
    <property type="molecule type" value="Genomic_DNA"/>
</dbReference>
<feature type="transmembrane region" description="Helical" evidence="1">
    <location>
        <begin position="45"/>
        <end position="71"/>
    </location>
</feature>
<accession>A0ABZ2ZZA6</accession>
<feature type="transmembrane region" description="Helical" evidence="1">
    <location>
        <begin position="12"/>
        <end position="33"/>
    </location>
</feature>
<dbReference type="RefSeq" id="WP_342025124.1">
    <property type="nucleotide sequence ID" value="NZ_CP151657.1"/>
</dbReference>
<keyword evidence="1" id="KW-0472">Membrane</keyword>
<feature type="transmembrane region" description="Helical" evidence="1">
    <location>
        <begin position="91"/>
        <end position="110"/>
    </location>
</feature>
<evidence type="ECO:0000256" key="1">
    <source>
        <dbReference type="SAM" id="Phobius"/>
    </source>
</evidence>
<feature type="transmembrane region" description="Helical" evidence="1">
    <location>
        <begin position="122"/>
        <end position="143"/>
    </location>
</feature>
<evidence type="ECO:0000313" key="2">
    <source>
        <dbReference type="EMBL" id="WZP17528.1"/>
    </source>
</evidence>
<keyword evidence="1" id="KW-0812">Transmembrane</keyword>
<proteinExistence type="predicted"/>
<dbReference type="Proteomes" id="UP001448858">
    <property type="component" value="Chromosome"/>
</dbReference>